<comment type="caution">
    <text evidence="5">The sequence shown here is derived from an EMBL/GenBank/DDBJ whole genome shotgun (WGS) entry which is preliminary data.</text>
</comment>
<proteinExistence type="inferred from homology"/>
<dbReference type="InterPro" id="IPR032861">
    <property type="entry name" value="TAXi_N"/>
</dbReference>
<evidence type="ECO:0000256" key="2">
    <source>
        <dbReference type="ARBA" id="ARBA00022670"/>
    </source>
</evidence>
<evidence type="ECO:0000259" key="4">
    <source>
        <dbReference type="PROSITE" id="PS51767"/>
    </source>
</evidence>
<dbReference type="PROSITE" id="PS51767">
    <property type="entry name" value="PEPTIDASE_A1"/>
    <property type="match status" value="1"/>
</dbReference>
<evidence type="ECO:0000313" key="5">
    <source>
        <dbReference type="EMBL" id="KAK0602065.1"/>
    </source>
</evidence>
<dbReference type="InterPro" id="IPR021109">
    <property type="entry name" value="Peptidase_aspartic_dom_sf"/>
</dbReference>
<keyword evidence="6" id="KW-1185">Reference proteome</keyword>
<organism evidence="5 6">
    <name type="scientific">Acer saccharum</name>
    <name type="common">Sugar maple</name>
    <dbReference type="NCBI Taxonomy" id="4024"/>
    <lineage>
        <taxon>Eukaryota</taxon>
        <taxon>Viridiplantae</taxon>
        <taxon>Streptophyta</taxon>
        <taxon>Embryophyta</taxon>
        <taxon>Tracheophyta</taxon>
        <taxon>Spermatophyta</taxon>
        <taxon>Magnoliopsida</taxon>
        <taxon>eudicotyledons</taxon>
        <taxon>Gunneridae</taxon>
        <taxon>Pentapetalae</taxon>
        <taxon>rosids</taxon>
        <taxon>malvids</taxon>
        <taxon>Sapindales</taxon>
        <taxon>Sapindaceae</taxon>
        <taxon>Hippocastanoideae</taxon>
        <taxon>Acereae</taxon>
        <taxon>Acer</taxon>
    </lineage>
</organism>
<dbReference type="Proteomes" id="UP001168877">
    <property type="component" value="Unassembled WGS sequence"/>
</dbReference>
<evidence type="ECO:0000256" key="3">
    <source>
        <dbReference type="ARBA" id="ARBA00022801"/>
    </source>
</evidence>
<dbReference type="Gene3D" id="2.40.70.10">
    <property type="entry name" value="Acid Proteases"/>
    <property type="match status" value="2"/>
</dbReference>
<dbReference type="PANTHER" id="PTHR47967:SF123">
    <property type="entry name" value="ASPARTIC PROTEINASE NEPENTHESIN-1-LIKE"/>
    <property type="match status" value="1"/>
</dbReference>
<dbReference type="GO" id="GO:0006508">
    <property type="term" value="P:proteolysis"/>
    <property type="evidence" value="ECO:0007669"/>
    <property type="project" value="UniProtKB-KW"/>
</dbReference>
<name>A0AA39W3B0_ACESA</name>
<dbReference type="GO" id="GO:0008233">
    <property type="term" value="F:peptidase activity"/>
    <property type="evidence" value="ECO:0007669"/>
    <property type="project" value="UniProtKB-KW"/>
</dbReference>
<comment type="similarity">
    <text evidence="1">Belongs to the peptidase A1 family.</text>
</comment>
<sequence>MKQDRHNGMLFSVNFKDRKNQVLQAIISFYHNCCIVRISPKCWNNPTLHPQRISKLNTKATNPSNKLELQAATGPQQPNNKSVAVTDEMKPLILYVGIGTPPRMVWLMIDTGGGLIWTQCQPCIDCSTKTMPFSIRELPLLIKGLRLPCNHYLCSGPNSRFKCVDGEYCVYEARYGRGKTKGVVRPLYLRFTDDVPRPRGVIHRTPFATGPAIKYYMLNLLDISINSHCLNFPPNTFRKIPSGATNGFVIDAGAPNTMIDQRTNGGNAYRVVIPP</sequence>
<keyword evidence="3" id="KW-0378">Hydrolase</keyword>
<feature type="domain" description="Peptidase A1" evidence="4">
    <location>
        <begin position="92"/>
        <end position="275"/>
    </location>
</feature>
<evidence type="ECO:0000313" key="6">
    <source>
        <dbReference type="Proteomes" id="UP001168877"/>
    </source>
</evidence>
<gene>
    <name evidence="5" type="ORF">LWI29_030015</name>
</gene>
<dbReference type="AlphaFoldDB" id="A0AA39W3B0"/>
<dbReference type="Pfam" id="PF14543">
    <property type="entry name" value="TAXi_N"/>
    <property type="match status" value="1"/>
</dbReference>
<dbReference type="InterPro" id="IPR051708">
    <property type="entry name" value="Plant_Aspart_Prot_A1"/>
</dbReference>
<dbReference type="PANTHER" id="PTHR47967">
    <property type="entry name" value="OS07G0603500 PROTEIN-RELATED"/>
    <property type="match status" value="1"/>
</dbReference>
<accession>A0AA39W3B0</accession>
<dbReference type="InterPro" id="IPR033121">
    <property type="entry name" value="PEPTIDASE_A1"/>
</dbReference>
<dbReference type="EMBL" id="JAUESC010000003">
    <property type="protein sequence ID" value="KAK0602065.1"/>
    <property type="molecule type" value="Genomic_DNA"/>
</dbReference>
<reference evidence="5" key="2">
    <citation type="submission" date="2023-06" db="EMBL/GenBank/DDBJ databases">
        <authorList>
            <person name="Swenson N.G."/>
            <person name="Wegrzyn J.L."/>
            <person name="Mcevoy S.L."/>
        </authorList>
    </citation>
    <scope>NUCLEOTIDE SEQUENCE</scope>
    <source>
        <strain evidence="5">NS2018</strain>
        <tissue evidence="5">Leaf</tissue>
    </source>
</reference>
<protein>
    <recommendedName>
        <fullName evidence="4">Peptidase A1 domain-containing protein</fullName>
    </recommendedName>
</protein>
<dbReference type="SUPFAM" id="SSF50630">
    <property type="entry name" value="Acid proteases"/>
    <property type="match status" value="1"/>
</dbReference>
<dbReference type="GO" id="GO:0005576">
    <property type="term" value="C:extracellular region"/>
    <property type="evidence" value="ECO:0007669"/>
    <property type="project" value="TreeGrafter"/>
</dbReference>
<evidence type="ECO:0000256" key="1">
    <source>
        <dbReference type="ARBA" id="ARBA00007447"/>
    </source>
</evidence>
<keyword evidence="2" id="KW-0645">Protease</keyword>
<reference evidence="5" key="1">
    <citation type="journal article" date="2022" name="Plant J.">
        <title>Strategies of tolerance reflected in two North American maple genomes.</title>
        <authorList>
            <person name="McEvoy S.L."/>
            <person name="Sezen U.U."/>
            <person name="Trouern-Trend A."/>
            <person name="McMahon S.M."/>
            <person name="Schaberg P.G."/>
            <person name="Yang J."/>
            <person name="Wegrzyn J.L."/>
            <person name="Swenson N.G."/>
        </authorList>
    </citation>
    <scope>NUCLEOTIDE SEQUENCE</scope>
    <source>
        <strain evidence="5">NS2018</strain>
    </source>
</reference>